<accession>A0A097AP47</accession>
<name>A0A097AP47_THEKI</name>
<keyword evidence="2" id="KW-1185">Reference proteome</keyword>
<evidence type="ECO:0000313" key="1">
    <source>
        <dbReference type="EMBL" id="AIS51580.1"/>
    </source>
</evidence>
<sequence length="101" mass="11938">MGVMLNLNKKMKFIKCNRYQYLVKRGSISNYSFEIIDEDKSGILEVLFQQVTYPVGIENLKQIILEKCKFIDEKTIEDFLNKLLEIEVIISNLEQEKKIFV</sequence>
<dbReference type="RefSeq" id="WP_013149830.1">
    <property type="nucleotide sequence ID" value="NZ_CP009170.1"/>
</dbReference>
<protein>
    <recommendedName>
        <fullName evidence="3">Coenzyme PQQ synthesis protein D (PqqD)</fullName>
    </recommendedName>
</protein>
<dbReference type="STRING" id="2325.TKV_c03760"/>
<dbReference type="Proteomes" id="UP000029669">
    <property type="component" value="Chromosome"/>
</dbReference>
<dbReference type="OrthoDB" id="9918128at2"/>
<organism evidence="1 2">
    <name type="scientific">Thermoanaerobacter kivui</name>
    <name type="common">Acetogenium kivui</name>
    <dbReference type="NCBI Taxonomy" id="2325"/>
    <lineage>
        <taxon>Bacteria</taxon>
        <taxon>Bacillati</taxon>
        <taxon>Bacillota</taxon>
        <taxon>Clostridia</taxon>
        <taxon>Thermoanaerobacterales</taxon>
        <taxon>Thermoanaerobacteraceae</taxon>
        <taxon>Thermoanaerobacter</taxon>
    </lineage>
</organism>
<dbReference type="AlphaFoldDB" id="A0A097AP47"/>
<proteinExistence type="predicted"/>
<dbReference type="KEGG" id="tki:TKV_c03760"/>
<reference evidence="2" key="1">
    <citation type="journal article" date="2015" name="Genome Announc.">
        <title>Whole-Genome Sequences of 80 Environmental and Clinical Isolates of Burkholderia pseudomallei.</title>
        <authorList>
            <person name="Johnson S.L."/>
            <person name="Baker A.L."/>
            <person name="Chain P.S."/>
            <person name="Currie B.J."/>
            <person name="Daligault H.E."/>
            <person name="Davenport K.W."/>
            <person name="Davis C.B."/>
            <person name="Inglis T.J."/>
            <person name="Kaestli M."/>
            <person name="Koren S."/>
            <person name="Mayo M."/>
            <person name="Merritt A.J."/>
            <person name="Price E.P."/>
            <person name="Sarovich D.S."/>
            <person name="Warner J."/>
            <person name="Rosovitz M.J."/>
        </authorList>
    </citation>
    <scope>NUCLEOTIDE SEQUENCE [LARGE SCALE GENOMIC DNA]</scope>
    <source>
        <strain evidence="2">DSM 2030</strain>
    </source>
</reference>
<dbReference type="HOGENOM" id="CLU_2290356_0_0_9"/>
<evidence type="ECO:0000313" key="2">
    <source>
        <dbReference type="Proteomes" id="UP000029669"/>
    </source>
</evidence>
<dbReference type="EMBL" id="CP009170">
    <property type="protein sequence ID" value="AIS51580.1"/>
    <property type="molecule type" value="Genomic_DNA"/>
</dbReference>
<gene>
    <name evidence="1" type="ORF">TKV_c03760</name>
</gene>
<evidence type="ECO:0008006" key="3">
    <source>
        <dbReference type="Google" id="ProtNLM"/>
    </source>
</evidence>